<gene>
    <name evidence="2" type="ORF">HHL22_13535</name>
</gene>
<organism evidence="2 3">
    <name type="scientific">Hymenobacter polaris</name>
    <dbReference type="NCBI Taxonomy" id="2682546"/>
    <lineage>
        <taxon>Bacteria</taxon>
        <taxon>Pseudomonadati</taxon>
        <taxon>Bacteroidota</taxon>
        <taxon>Cytophagia</taxon>
        <taxon>Cytophagales</taxon>
        <taxon>Hymenobacteraceae</taxon>
        <taxon>Hymenobacter</taxon>
    </lineage>
</organism>
<sequence length="173" mass="19815">MARPTAPSYSETQWFGRRWWWLLLLLLAAGVWIGYSSPQYNLKSRVVLALPALLVLALVVGLGLLRLQVRLDAEGVHYRYFPLLWRWRHWPWSEFRQVFPRRYSPLGEYGGWGLRGLQGNKAYNVWGPEGLQLVFKSGHRLLLGSQRPEELRTALRGLKAAIPSLPIKAPAAS</sequence>
<keyword evidence="1" id="KW-0812">Transmembrane</keyword>
<feature type="transmembrane region" description="Helical" evidence="1">
    <location>
        <begin position="19"/>
        <end position="35"/>
    </location>
</feature>
<dbReference type="Proteomes" id="UP000559626">
    <property type="component" value="Unassembled WGS sequence"/>
</dbReference>
<dbReference type="EMBL" id="JABBGH010000002">
    <property type="protein sequence ID" value="NML66229.1"/>
    <property type="molecule type" value="Genomic_DNA"/>
</dbReference>
<evidence type="ECO:0008006" key="4">
    <source>
        <dbReference type="Google" id="ProtNLM"/>
    </source>
</evidence>
<name>A0A7Y0AF61_9BACT</name>
<evidence type="ECO:0000256" key="1">
    <source>
        <dbReference type="SAM" id="Phobius"/>
    </source>
</evidence>
<protein>
    <recommendedName>
        <fullName evidence="4">Bacterial Pleckstrin homology domain-containing protein</fullName>
    </recommendedName>
</protein>
<dbReference type="AlphaFoldDB" id="A0A7Y0AF61"/>
<evidence type="ECO:0000313" key="3">
    <source>
        <dbReference type="Proteomes" id="UP000559626"/>
    </source>
</evidence>
<keyword evidence="1" id="KW-0472">Membrane</keyword>
<evidence type="ECO:0000313" key="2">
    <source>
        <dbReference type="EMBL" id="NML66229.1"/>
    </source>
</evidence>
<keyword evidence="1" id="KW-1133">Transmembrane helix</keyword>
<proteinExistence type="predicted"/>
<comment type="caution">
    <text evidence="2">The sequence shown here is derived from an EMBL/GenBank/DDBJ whole genome shotgun (WGS) entry which is preliminary data.</text>
</comment>
<accession>A0A7Y0AF61</accession>
<dbReference type="RefSeq" id="WP_169531890.1">
    <property type="nucleotide sequence ID" value="NZ_JABBGH010000002.1"/>
</dbReference>
<reference evidence="2 3" key="1">
    <citation type="submission" date="2020-04" db="EMBL/GenBank/DDBJ databases">
        <title>Hymenobacter polaris sp. nov., isolated from Arctic soil.</title>
        <authorList>
            <person name="Dahal R.H."/>
        </authorList>
    </citation>
    <scope>NUCLEOTIDE SEQUENCE [LARGE SCALE GENOMIC DNA]</scope>
    <source>
        <strain evidence="2 3">RP-2-7</strain>
    </source>
</reference>
<keyword evidence="3" id="KW-1185">Reference proteome</keyword>
<feature type="transmembrane region" description="Helical" evidence="1">
    <location>
        <begin position="47"/>
        <end position="65"/>
    </location>
</feature>